<name>A0ABR2SHI9_9ROSI</name>
<feature type="signal peptide" evidence="1">
    <location>
        <begin position="1"/>
        <end position="17"/>
    </location>
</feature>
<keyword evidence="3" id="KW-1185">Reference proteome</keyword>
<comment type="caution">
    <text evidence="2">The sequence shown here is derived from an EMBL/GenBank/DDBJ whole genome shotgun (WGS) entry which is preliminary data.</text>
</comment>
<evidence type="ECO:0000313" key="3">
    <source>
        <dbReference type="Proteomes" id="UP001396334"/>
    </source>
</evidence>
<keyword evidence="1" id="KW-0732">Signal</keyword>
<evidence type="ECO:0000313" key="2">
    <source>
        <dbReference type="EMBL" id="KAK9024614.1"/>
    </source>
</evidence>
<feature type="chain" id="PRO_5045241071" evidence="1">
    <location>
        <begin position="18"/>
        <end position="73"/>
    </location>
</feature>
<dbReference type="Proteomes" id="UP001396334">
    <property type="component" value="Unassembled WGS sequence"/>
</dbReference>
<dbReference type="EMBL" id="JBBPBN010000015">
    <property type="protein sequence ID" value="KAK9024614.1"/>
    <property type="molecule type" value="Genomic_DNA"/>
</dbReference>
<proteinExistence type="predicted"/>
<evidence type="ECO:0000256" key="1">
    <source>
        <dbReference type="SAM" id="SignalP"/>
    </source>
</evidence>
<reference evidence="2 3" key="1">
    <citation type="journal article" date="2024" name="G3 (Bethesda)">
        <title>Genome assembly of Hibiscus sabdariffa L. provides insights into metabolisms of medicinal natural products.</title>
        <authorList>
            <person name="Kim T."/>
        </authorList>
    </citation>
    <scope>NUCLEOTIDE SEQUENCE [LARGE SCALE GENOMIC DNA]</scope>
    <source>
        <strain evidence="2">TK-2024</strain>
        <tissue evidence="2">Old leaves</tissue>
    </source>
</reference>
<gene>
    <name evidence="2" type="ORF">V6N11_004772</name>
</gene>
<organism evidence="2 3">
    <name type="scientific">Hibiscus sabdariffa</name>
    <name type="common">roselle</name>
    <dbReference type="NCBI Taxonomy" id="183260"/>
    <lineage>
        <taxon>Eukaryota</taxon>
        <taxon>Viridiplantae</taxon>
        <taxon>Streptophyta</taxon>
        <taxon>Embryophyta</taxon>
        <taxon>Tracheophyta</taxon>
        <taxon>Spermatophyta</taxon>
        <taxon>Magnoliopsida</taxon>
        <taxon>eudicotyledons</taxon>
        <taxon>Gunneridae</taxon>
        <taxon>Pentapetalae</taxon>
        <taxon>rosids</taxon>
        <taxon>malvids</taxon>
        <taxon>Malvales</taxon>
        <taxon>Malvaceae</taxon>
        <taxon>Malvoideae</taxon>
        <taxon>Hibiscus</taxon>
    </lineage>
</organism>
<accession>A0ABR2SHI9</accession>
<sequence>MKAFLFILCLVLASTLSFPTSTIARELVEIGKDPENPVVDCGRGVPYSECFPKPSLKKCNGVYSRGCSDDSTP</sequence>
<protein>
    <submittedName>
        <fullName evidence="2">Uncharacterized protein</fullName>
    </submittedName>
</protein>